<proteinExistence type="predicted"/>
<dbReference type="HOGENOM" id="CLU_042883_0_0_1"/>
<gene>
    <name evidence="3" type="ORF">M413DRAFT_130241</name>
</gene>
<accession>A0A0C2XX95</accession>
<sequence>MAGLAMAFSLATSITVLKPKTWHDGERALKWRSIYTVPVVAFPIIASTIHVIFIVKFDSVHPTDEMHCDSSKPEWVRLVGYAGFPFVLSWPSLYLSVKSIYRVYKVNKHLQRARPESIDEITSTPQFNKKRYFTTSTVLSTIQAKPIRREPVSPTIRSAALMAGRFHLPFRTASPSLRLPAEKRGSAVFSGENIDLNDDGSSSKVSVSFPTFNNPASGTVVASSEERDRAESKAEMYTLDNRNASPVADTKDDLGERTSDSVNDGEGDWESKGELAESDIAKEEYVIEETEASSRPLSRTFSAMTGLPYRRSRPPPPNLPPAIWRIILFQVAFISIQFLTCISTIIDLLSRRQTPSPFGTQHVALLLAAWGPVIVFGHLPVVRRNLIPWRPISR</sequence>
<reference evidence="3 4" key="1">
    <citation type="submission" date="2014-04" db="EMBL/GenBank/DDBJ databases">
        <authorList>
            <consortium name="DOE Joint Genome Institute"/>
            <person name="Kuo A."/>
            <person name="Gay G."/>
            <person name="Dore J."/>
            <person name="Kohler A."/>
            <person name="Nagy L.G."/>
            <person name="Floudas D."/>
            <person name="Copeland A."/>
            <person name="Barry K.W."/>
            <person name="Cichocki N."/>
            <person name="Veneault-Fourrey C."/>
            <person name="LaButti K."/>
            <person name="Lindquist E.A."/>
            <person name="Lipzen A."/>
            <person name="Lundell T."/>
            <person name="Morin E."/>
            <person name="Murat C."/>
            <person name="Sun H."/>
            <person name="Tunlid A."/>
            <person name="Henrissat B."/>
            <person name="Grigoriev I.V."/>
            <person name="Hibbett D.S."/>
            <person name="Martin F."/>
            <person name="Nordberg H.P."/>
            <person name="Cantor M.N."/>
            <person name="Hua S.X."/>
        </authorList>
    </citation>
    <scope>NUCLEOTIDE SEQUENCE [LARGE SCALE GENOMIC DNA]</scope>
    <source>
        <strain evidence="4">h7</strain>
    </source>
</reference>
<keyword evidence="2" id="KW-0812">Transmembrane</keyword>
<feature type="region of interest" description="Disordered" evidence="1">
    <location>
        <begin position="215"/>
        <end position="274"/>
    </location>
</feature>
<dbReference type="EMBL" id="KN831778">
    <property type="protein sequence ID" value="KIM42268.1"/>
    <property type="molecule type" value="Genomic_DNA"/>
</dbReference>
<dbReference type="Proteomes" id="UP000053424">
    <property type="component" value="Unassembled WGS sequence"/>
</dbReference>
<keyword evidence="4" id="KW-1185">Reference proteome</keyword>
<organism evidence="3 4">
    <name type="scientific">Hebeloma cylindrosporum</name>
    <dbReference type="NCBI Taxonomy" id="76867"/>
    <lineage>
        <taxon>Eukaryota</taxon>
        <taxon>Fungi</taxon>
        <taxon>Dikarya</taxon>
        <taxon>Basidiomycota</taxon>
        <taxon>Agaricomycotina</taxon>
        <taxon>Agaricomycetes</taxon>
        <taxon>Agaricomycetidae</taxon>
        <taxon>Agaricales</taxon>
        <taxon>Agaricineae</taxon>
        <taxon>Hymenogastraceae</taxon>
        <taxon>Hebeloma</taxon>
    </lineage>
</organism>
<feature type="compositionally biased region" description="Basic and acidic residues" evidence="1">
    <location>
        <begin position="249"/>
        <end position="259"/>
    </location>
</feature>
<evidence type="ECO:0000256" key="1">
    <source>
        <dbReference type="SAM" id="MobiDB-lite"/>
    </source>
</evidence>
<evidence type="ECO:0000313" key="3">
    <source>
        <dbReference type="EMBL" id="KIM42268.1"/>
    </source>
</evidence>
<dbReference type="AlphaFoldDB" id="A0A0C2XX95"/>
<protein>
    <submittedName>
        <fullName evidence="3">Uncharacterized protein</fullName>
    </submittedName>
</protein>
<evidence type="ECO:0000313" key="4">
    <source>
        <dbReference type="Proteomes" id="UP000053424"/>
    </source>
</evidence>
<reference evidence="4" key="2">
    <citation type="submission" date="2015-01" db="EMBL/GenBank/DDBJ databases">
        <title>Evolutionary Origins and Diversification of the Mycorrhizal Mutualists.</title>
        <authorList>
            <consortium name="DOE Joint Genome Institute"/>
            <consortium name="Mycorrhizal Genomics Consortium"/>
            <person name="Kohler A."/>
            <person name="Kuo A."/>
            <person name="Nagy L.G."/>
            <person name="Floudas D."/>
            <person name="Copeland A."/>
            <person name="Barry K.W."/>
            <person name="Cichocki N."/>
            <person name="Veneault-Fourrey C."/>
            <person name="LaButti K."/>
            <person name="Lindquist E.A."/>
            <person name="Lipzen A."/>
            <person name="Lundell T."/>
            <person name="Morin E."/>
            <person name="Murat C."/>
            <person name="Riley R."/>
            <person name="Ohm R."/>
            <person name="Sun H."/>
            <person name="Tunlid A."/>
            <person name="Henrissat B."/>
            <person name="Grigoriev I.V."/>
            <person name="Hibbett D.S."/>
            <person name="Martin F."/>
        </authorList>
    </citation>
    <scope>NUCLEOTIDE SEQUENCE [LARGE SCALE GENOMIC DNA]</scope>
    <source>
        <strain evidence="4">h7</strain>
    </source>
</reference>
<dbReference type="OrthoDB" id="3256745at2759"/>
<feature type="transmembrane region" description="Helical" evidence="2">
    <location>
        <begin position="322"/>
        <end position="350"/>
    </location>
</feature>
<feature type="compositionally biased region" description="Basic and acidic residues" evidence="1">
    <location>
        <begin position="224"/>
        <end position="234"/>
    </location>
</feature>
<keyword evidence="2" id="KW-1133">Transmembrane helix</keyword>
<feature type="transmembrane region" description="Helical" evidence="2">
    <location>
        <begin position="75"/>
        <end position="95"/>
    </location>
</feature>
<feature type="transmembrane region" description="Helical" evidence="2">
    <location>
        <begin position="362"/>
        <end position="381"/>
    </location>
</feature>
<name>A0A0C2XX95_HEBCY</name>
<feature type="transmembrane region" description="Helical" evidence="2">
    <location>
        <begin position="33"/>
        <end position="55"/>
    </location>
</feature>
<keyword evidence="2" id="KW-0472">Membrane</keyword>
<evidence type="ECO:0000256" key="2">
    <source>
        <dbReference type="SAM" id="Phobius"/>
    </source>
</evidence>